<dbReference type="Proteomes" id="UP001597351">
    <property type="component" value="Unassembled WGS sequence"/>
</dbReference>
<feature type="non-terminal residue" evidence="3">
    <location>
        <position position="139"/>
    </location>
</feature>
<evidence type="ECO:0000313" key="3">
    <source>
        <dbReference type="EMBL" id="MFD1947709.1"/>
    </source>
</evidence>
<accession>A0ABW4TPM4</accession>
<feature type="compositionally biased region" description="Polar residues" evidence="1">
    <location>
        <begin position="119"/>
        <end position="131"/>
    </location>
</feature>
<proteinExistence type="predicted"/>
<evidence type="ECO:0000256" key="1">
    <source>
        <dbReference type="SAM" id="MobiDB-lite"/>
    </source>
</evidence>
<evidence type="ECO:0000313" key="4">
    <source>
        <dbReference type="Proteomes" id="UP001597351"/>
    </source>
</evidence>
<name>A0ABW4TPM4_9ACTN</name>
<protein>
    <submittedName>
        <fullName evidence="3">Uncharacterized protein</fullName>
    </submittedName>
</protein>
<feature type="signal peptide" evidence="2">
    <location>
        <begin position="1"/>
        <end position="31"/>
    </location>
</feature>
<dbReference type="EMBL" id="JBHUGD010000003">
    <property type="protein sequence ID" value="MFD1947709.1"/>
    <property type="molecule type" value="Genomic_DNA"/>
</dbReference>
<comment type="caution">
    <text evidence="3">The sequence shown here is derived from an EMBL/GenBank/DDBJ whole genome shotgun (WGS) entry which is preliminary data.</text>
</comment>
<feature type="chain" id="PRO_5047030501" evidence="2">
    <location>
        <begin position="32"/>
        <end position="139"/>
    </location>
</feature>
<reference evidence="4" key="1">
    <citation type="journal article" date="2019" name="Int. J. Syst. Evol. Microbiol.">
        <title>The Global Catalogue of Microorganisms (GCM) 10K type strain sequencing project: providing services to taxonomists for standard genome sequencing and annotation.</title>
        <authorList>
            <consortium name="The Broad Institute Genomics Platform"/>
            <consortium name="The Broad Institute Genome Sequencing Center for Infectious Disease"/>
            <person name="Wu L."/>
            <person name="Ma J."/>
        </authorList>
    </citation>
    <scope>NUCLEOTIDE SEQUENCE [LARGE SCALE GENOMIC DNA]</scope>
    <source>
        <strain evidence="4">CGMCC 1.12477</strain>
    </source>
</reference>
<evidence type="ECO:0000256" key="2">
    <source>
        <dbReference type="SAM" id="SignalP"/>
    </source>
</evidence>
<dbReference type="RefSeq" id="WP_343919044.1">
    <property type="nucleotide sequence ID" value="NZ_BAAAJT010000002.1"/>
</dbReference>
<organism evidence="3 4">
    <name type="scientific">Nocardioides aestuarii</name>
    <dbReference type="NCBI Taxonomy" id="252231"/>
    <lineage>
        <taxon>Bacteria</taxon>
        <taxon>Bacillati</taxon>
        <taxon>Actinomycetota</taxon>
        <taxon>Actinomycetes</taxon>
        <taxon>Propionibacteriales</taxon>
        <taxon>Nocardioidaceae</taxon>
        <taxon>Nocardioides</taxon>
    </lineage>
</organism>
<keyword evidence="4" id="KW-1185">Reference proteome</keyword>
<gene>
    <name evidence="3" type="ORF">ACFSDE_12985</name>
</gene>
<keyword evidence="2" id="KW-0732">Signal</keyword>
<feature type="region of interest" description="Disordered" evidence="1">
    <location>
        <begin position="102"/>
        <end position="139"/>
    </location>
</feature>
<sequence>MTAPAILRRSGLAAGAVTALAASFLAGMAVAGSPTAVTYGPGPGQPVEPPIRLANADLTAPGGCDALLESYVERGVERVTPWGWGGPPYVAYAENAGGVMEDSAAGSAVEPAAPRDAVTEQTSSETGTNVQEVGVDEPD</sequence>